<evidence type="ECO:0000259" key="1">
    <source>
        <dbReference type="Pfam" id="PF13649"/>
    </source>
</evidence>
<evidence type="ECO:0000313" key="3">
    <source>
        <dbReference type="Proteomes" id="UP000028926"/>
    </source>
</evidence>
<dbReference type="Gene3D" id="2.20.25.110">
    <property type="entry name" value="S-adenosyl-L-methionine-dependent methyltransferases"/>
    <property type="match status" value="1"/>
</dbReference>
<dbReference type="eggNOG" id="COG2226">
    <property type="taxonomic scope" value="Bacteria"/>
</dbReference>
<dbReference type="Gene3D" id="3.40.50.150">
    <property type="entry name" value="Vaccinia Virus protein VP39"/>
    <property type="match status" value="1"/>
</dbReference>
<evidence type="ECO:0000313" key="2">
    <source>
        <dbReference type="EMBL" id="AIK96248.1"/>
    </source>
</evidence>
<dbReference type="AlphaFoldDB" id="A0A077AX99"/>
<dbReference type="Pfam" id="PF13649">
    <property type="entry name" value="Methyltransf_25"/>
    <property type="match status" value="1"/>
</dbReference>
<keyword evidence="3" id="KW-1185">Reference proteome</keyword>
<organism evidence="2 3">
    <name type="scientific">Candidatus Odyssella acanthamoebae</name>
    <dbReference type="NCBI Taxonomy" id="91604"/>
    <lineage>
        <taxon>Bacteria</taxon>
        <taxon>Pseudomonadati</taxon>
        <taxon>Pseudomonadota</taxon>
        <taxon>Alphaproteobacteria</taxon>
        <taxon>Holosporales</taxon>
        <taxon>Candidatus Paracaedibacteraceae</taxon>
        <taxon>Candidatus Odyssella</taxon>
    </lineage>
</organism>
<dbReference type="InterPro" id="IPR029063">
    <property type="entry name" value="SAM-dependent_MTases_sf"/>
</dbReference>
<feature type="domain" description="Methyltransferase" evidence="1">
    <location>
        <begin position="46"/>
        <end position="140"/>
    </location>
</feature>
<sequence length="253" mass="29166">MTNIKPVTHTYNQLSAKYYNLVKPGAFAEEISFYQQILKETTGPYLDAMCGSGRLLVPLLSMGYDIEGMDYSSAMLGYCRENASIKGFAPALYQQSIEDMALEKKYELIFIIGGSFQLIYPREAAIKALHAAKNHLIEGGKLYIDTFIPWELLYEDGKEENFLNEVHDEDGTSLKLETYSYTHRQKQHFISHNKYTKLRKGKVIQSEKEVMPVLWYYHYETILLLESVGFKNVRVFDTKIGQHPELTVYEAIK</sequence>
<dbReference type="Proteomes" id="UP000028926">
    <property type="component" value="Chromosome"/>
</dbReference>
<name>A0A077AX99_9PROT</name>
<dbReference type="InterPro" id="IPR041698">
    <property type="entry name" value="Methyltransf_25"/>
</dbReference>
<dbReference type="CDD" id="cd02440">
    <property type="entry name" value="AdoMet_MTases"/>
    <property type="match status" value="1"/>
</dbReference>
<accession>A0A077AX99</accession>
<protein>
    <recommendedName>
        <fullName evidence="1">Methyltransferase domain-containing protein</fullName>
    </recommendedName>
</protein>
<dbReference type="EMBL" id="CP008941">
    <property type="protein sequence ID" value="AIK96248.1"/>
    <property type="molecule type" value="Genomic_DNA"/>
</dbReference>
<dbReference type="STRING" id="91604.ID47_05060"/>
<dbReference type="RefSeq" id="WP_038464469.1">
    <property type="nucleotide sequence ID" value="NZ_CP008941.1"/>
</dbReference>
<dbReference type="SUPFAM" id="SSF53335">
    <property type="entry name" value="S-adenosyl-L-methionine-dependent methyltransferases"/>
    <property type="match status" value="1"/>
</dbReference>
<proteinExistence type="predicted"/>
<dbReference type="KEGG" id="paca:ID47_05060"/>
<reference evidence="2 3" key="1">
    <citation type="submission" date="2014-07" db="EMBL/GenBank/DDBJ databases">
        <title>Comparative genomic insights into amoeba endosymbionts belonging to the families of Holosporaceae and Candidatus Midichloriaceae within Rickettsiales.</title>
        <authorList>
            <person name="Wang Z."/>
            <person name="Wu M."/>
        </authorList>
    </citation>
    <scope>NUCLEOTIDE SEQUENCE [LARGE SCALE GENOMIC DNA]</scope>
    <source>
        <strain evidence="2">PRA3</strain>
    </source>
</reference>
<dbReference type="HOGENOM" id="CLU_069129_7_2_5"/>
<dbReference type="OrthoDB" id="9804312at2"/>
<gene>
    <name evidence="2" type="ORF">ID47_05060</name>
</gene>